<keyword evidence="2" id="KW-1185">Reference proteome</keyword>
<accession>A0A0U1KRX7</accession>
<name>A0A0U1KRX7_9FIRM</name>
<gene>
    <name evidence="1" type="ORF">SpAn4DRAFT_4690</name>
</gene>
<organism evidence="1 2">
    <name type="scientific">Sporomusa ovata</name>
    <dbReference type="NCBI Taxonomy" id="2378"/>
    <lineage>
        <taxon>Bacteria</taxon>
        <taxon>Bacillati</taxon>
        <taxon>Bacillota</taxon>
        <taxon>Negativicutes</taxon>
        <taxon>Selenomonadales</taxon>
        <taxon>Sporomusaceae</taxon>
        <taxon>Sporomusa</taxon>
    </lineage>
</organism>
<sequence>MFYIFLLLYKDKIFEKMSHPPSIELLAKNLCLNTHKLKLGFKVLFANTDMDICEIYNWKK</sequence>
<evidence type="ECO:0000313" key="2">
    <source>
        <dbReference type="Proteomes" id="UP000049855"/>
    </source>
</evidence>
<dbReference type="EMBL" id="CTRP01000002">
    <property type="protein sequence ID" value="CQR70178.1"/>
    <property type="molecule type" value="Genomic_DNA"/>
</dbReference>
<protein>
    <submittedName>
        <fullName evidence="1">Uncharacterized protein</fullName>
    </submittedName>
</protein>
<evidence type="ECO:0000313" key="1">
    <source>
        <dbReference type="EMBL" id="CQR70178.1"/>
    </source>
</evidence>
<dbReference type="AlphaFoldDB" id="A0A0U1KRX7"/>
<reference evidence="2" key="1">
    <citation type="submission" date="2015-03" db="EMBL/GenBank/DDBJ databases">
        <authorList>
            <person name="Nijsse Bart"/>
        </authorList>
    </citation>
    <scope>NUCLEOTIDE SEQUENCE [LARGE SCALE GENOMIC DNA]</scope>
</reference>
<proteinExistence type="predicted"/>
<dbReference type="Proteomes" id="UP000049855">
    <property type="component" value="Unassembled WGS sequence"/>
</dbReference>